<evidence type="ECO:0000313" key="2">
    <source>
        <dbReference type="Proteomes" id="UP000886595"/>
    </source>
</evidence>
<dbReference type="AlphaFoldDB" id="A0A8X8ATD3"/>
<comment type="caution">
    <text evidence="1">The sequence shown here is derived from an EMBL/GenBank/DDBJ whole genome shotgun (WGS) entry which is preliminary data.</text>
</comment>
<organism evidence="1 2">
    <name type="scientific">Brassica carinata</name>
    <name type="common">Ethiopian mustard</name>
    <name type="synonym">Abyssinian cabbage</name>
    <dbReference type="NCBI Taxonomy" id="52824"/>
    <lineage>
        <taxon>Eukaryota</taxon>
        <taxon>Viridiplantae</taxon>
        <taxon>Streptophyta</taxon>
        <taxon>Embryophyta</taxon>
        <taxon>Tracheophyta</taxon>
        <taxon>Spermatophyta</taxon>
        <taxon>Magnoliopsida</taxon>
        <taxon>eudicotyledons</taxon>
        <taxon>Gunneridae</taxon>
        <taxon>Pentapetalae</taxon>
        <taxon>rosids</taxon>
        <taxon>malvids</taxon>
        <taxon>Brassicales</taxon>
        <taxon>Brassicaceae</taxon>
        <taxon>Brassiceae</taxon>
        <taxon>Brassica</taxon>
    </lineage>
</organism>
<keyword evidence="2" id="KW-1185">Reference proteome</keyword>
<accession>A0A8X8ATD3</accession>
<evidence type="ECO:0000313" key="1">
    <source>
        <dbReference type="EMBL" id="KAG2311047.1"/>
    </source>
</evidence>
<proteinExistence type="predicted"/>
<reference evidence="1 2" key="1">
    <citation type="submission" date="2020-02" db="EMBL/GenBank/DDBJ databases">
        <authorList>
            <person name="Ma Q."/>
            <person name="Huang Y."/>
            <person name="Song X."/>
            <person name="Pei D."/>
        </authorList>
    </citation>
    <scope>NUCLEOTIDE SEQUENCE [LARGE SCALE GENOMIC DNA]</scope>
    <source>
        <strain evidence="1">Sxm20200214</strain>
        <tissue evidence="1">Leaf</tissue>
    </source>
</reference>
<sequence>MAAFNSAFNAVETQRMLMVGLFWVSRKYSKSALVQHTIPRISHSLTGRRSASLAPSLYRGQLMLIGHSRDGTSDNYFHSKGSDYEPLLAAFFQTFPSEVDSIGAVAVLALSLVAGDVIRLASSLPSSVIVPVEEEEEQIARMVYLVACVLYSDNSHAVAQQSSVEVTDGLSKCTITERPSGADMRVPISVPQTIQGAAVARPGKVVGSVLWYIKCGAATEVEALEQKQRRMVRNPAHYPQRTPHTFKIKEDKMTAPPKVQAD</sequence>
<protein>
    <submittedName>
        <fullName evidence="1">Uncharacterized protein</fullName>
    </submittedName>
</protein>
<dbReference type="Proteomes" id="UP000886595">
    <property type="component" value="Unassembled WGS sequence"/>
</dbReference>
<dbReference type="EMBL" id="JAAMPC010000005">
    <property type="protein sequence ID" value="KAG2311047.1"/>
    <property type="molecule type" value="Genomic_DNA"/>
</dbReference>
<name>A0A8X8ATD3_BRACI</name>
<gene>
    <name evidence="1" type="ORF">Bca52824_022604</name>
</gene>